<dbReference type="Proteomes" id="UP000332933">
    <property type="component" value="Unassembled WGS sequence"/>
</dbReference>
<dbReference type="InterPro" id="IPR002610">
    <property type="entry name" value="Peptidase_S54_rhomboid-like"/>
</dbReference>
<comment type="function">
    <text evidence="11">Serine protease involved in intramembrane proteolysis.</text>
</comment>
<gene>
    <name evidence="15" type="primary">Aste57867_13552</name>
    <name evidence="14" type="ORF">As57867_013502</name>
    <name evidence="15" type="ORF">ASTE57867_13552</name>
</gene>
<evidence type="ECO:0000313" key="16">
    <source>
        <dbReference type="Proteomes" id="UP000332933"/>
    </source>
</evidence>
<feature type="region of interest" description="Disordered" evidence="12">
    <location>
        <begin position="1"/>
        <end position="47"/>
    </location>
</feature>
<evidence type="ECO:0000256" key="6">
    <source>
        <dbReference type="ARBA" id="ARBA00022692"/>
    </source>
</evidence>
<evidence type="ECO:0000313" key="15">
    <source>
        <dbReference type="EMBL" id="VFT90390.1"/>
    </source>
</evidence>
<dbReference type="EMBL" id="VJMH01005462">
    <property type="protein sequence ID" value="KAF0695658.1"/>
    <property type="molecule type" value="Genomic_DNA"/>
</dbReference>
<dbReference type="SUPFAM" id="SSF144091">
    <property type="entry name" value="Rhomboid-like"/>
    <property type="match status" value="1"/>
</dbReference>
<feature type="compositionally biased region" description="Polar residues" evidence="12">
    <location>
        <begin position="1"/>
        <end position="10"/>
    </location>
</feature>
<keyword evidence="5 11" id="KW-0645">Protease</keyword>
<feature type="transmembrane region" description="Helical" evidence="11">
    <location>
        <begin position="264"/>
        <end position="282"/>
    </location>
</feature>
<dbReference type="AlphaFoldDB" id="A0A485L0L9"/>
<reference evidence="15 16" key="1">
    <citation type="submission" date="2019-03" db="EMBL/GenBank/DDBJ databases">
        <authorList>
            <person name="Gaulin E."/>
            <person name="Dumas B."/>
        </authorList>
    </citation>
    <scope>NUCLEOTIDE SEQUENCE [LARGE SCALE GENOMIC DNA]</scope>
    <source>
        <strain evidence="15">CBS 568.67</strain>
    </source>
</reference>
<evidence type="ECO:0000256" key="11">
    <source>
        <dbReference type="RuleBase" id="RU362115"/>
    </source>
</evidence>
<keyword evidence="10 11" id="KW-0472">Membrane</keyword>
<dbReference type="InterPro" id="IPR022764">
    <property type="entry name" value="Peptidase_S54_rhomboid_dom"/>
</dbReference>
<feature type="domain" description="Peptidase S54 rhomboid" evidence="13">
    <location>
        <begin position="142"/>
        <end position="278"/>
    </location>
</feature>
<evidence type="ECO:0000256" key="1">
    <source>
        <dbReference type="ARBA" id="ARBA00000156"/>
    </source>
</evidence>
<feature type="transmembrane region" description="Helical" evidence="11">
    <location>
        <begin position="183"/>
        <end position="202"/>
    </location>
</feature>
<evidence type="ECO:0000256" key="10">
    <source>
        <dbReference type="ARBA" id="ARBA00023136"/>
    </source>
</evidence>
<dbReference type="GO" id="GO:0006508">
    <property type="term" value="P:proteolysis"/>
    <property type="evidence" value="ECO:0007669"/>
    <property type="project" value="UniProtKB-KW"/>
</dbReference>
<dbReference type="Pfam" id="PF01694">
    <property type="entry name" value="Rhomboid"/>
    <property type="match status" value="1"/>
</dbReference>
<evidence type="ECO:0000256" key="7">
    <source>
        <dbReference type="ARBA" id="ARBA00022801"/>
    </source>
</evidence>
<evidence type="ECO:0000256" key="2">
    <source>
        <dbReference type="ARBA" id="ARBA00004141"/>
    </source>
</evidence>
<dbReference type="Gene3D" id="1.20.1540.10">
    <property type="entry name" value="Rhomboid-like"/>
    <property type="match status" value="1"/>
</dbReference>
<dbReference type="GO" id="GO:0016020">
    <property type="term" value="C:membrane"/>
    <property type="evidence" value="ECO:0007669"/>
    <property type="project" value="UniProtKB-SubCell"/>
</dbReference>
<evidence type="ECO:0000256" key="9">
    <source>
        <dbReference type="ARBA" id="ARBA00022989"/>
    </source>
</evidence>
<dbReference type="PANTHER" id="PTHR22936:SF69">
    <property type="entry name" value="RHOMBOID-LIKE PROTEIN"/>
    <property type="match status" value="1"/>
</dbReference>
<keyword evidence="8 11" id="KW-0720">Serine protease</keyword>
<feature type="transmembrane region" description="Helical" evidence="11">
    <location>
        <begin position="144"/>
        <end position="162"/>
    </location>
</feature>
<name>A0A485L0L9_9STRA</name>
<accession>A0A485L0L9</accession>
<evidence type="ECO:0000256" key="8">
    <source>
        <dbReference type="ARBA" id="ARBA00022825"/>
    </source>
</evidence>
<feature type="transmembrane region" description="Helical" evidence="11">
    <location>
        <begin position="239"/>
        <end position="258"/>
    </location>
</feature>
<keyword evidence="9 11" id="KW-1133">Transmembrane helix</keyword>
<comment type="subcellular location">
    <subcellularLocation>
        <location evidence="2 11">Membrane</location>
        <topology evidence="2 11">Multi-pass membrane protein</topology>
    </subcellularLocation>
</comment>
<feature type="transmembrane region" description="Helical" evidence="11">
    <location>
        <begin position="208"/>
        <end position="227"/>
    </location>
</feature>
<organism evidence="15 16">
    <name type="scientific">Aphanomyces stellatus</name>
    <dbReference type="NCBI Taxonomy" id="120398"/>
    <lineage>
        <taxon>Eukaryota</taxon>
        <taxon>Sar</taxon>
        <taxon>Stramenopiles</taxon>
        <taxon>Oomycota</taxon>
        <taxon>Saprolegniomycetes</taxon>
        <taxon>Saprolegniales</taxon>
        <taxon>Verrucalvaceae</taxon>
        <taxon>Aphanomyces</taxon>
    </lineage>
</organism>
<dbReference type="PANTHER" id="PTHR22936">
    <property type="entry name" value="RHOMBOID-RELATED"/>
    <property type="match status" value="1"/>
</dbReference>
<comment type="similarity">
    <text evidence="3 11">Belongs to the peptidase S54 family.</text>
</comment>
<dbReference type="EMBL" id="CAADRA010005483">
    <property type="protein sequence ID" value="VFT90390.1"/>
    <property type="molecule type" value="Genomic_DNA"/>
</dbReference>
<evidence type="ECO:0000256" key="4">
    <source>
        <dbReference type="ARBA" id="ARBA00013039"/>
    </source>
</evidence>
<keyword evidence="6 11" id="KW-0812">Transmembrane</keyword>
<evidence type="ECO:0000256" key="12">
    <source>
        <dbReference type="SAM" id="MobiDB-lite"/>
    </source>
</evidence>
<evidence type="ECO:0000259" key="13">
    <source>
        <dbReference type="Pfam" id="PF01694"/>
    </source>
</evidence>
<evidence type="ECO:0000313" key="14">
    <source>
        <dbReference type="EMBL" id="KAF0695658.1"/>
    </source>
</evidence>
<reference evidence="14" key="2">
    <citation type="submission" date="2019-06" db="EMBL/GenBank/DDBJ databases">
        <title>Genomics analysis of Aphanomyces spp. identifies a new class of oomycete effector associated with host adaptation.</title>
        <authorList>
            <person name="Gaulin E."/>
        </authorList>
    </citation>
    <scope>NUCLEOTIDE SEQUENCE</scope>
    <source>
        <strain evidence="14">CBS 578.67</strain>
    </source>
</reference>
<dbReference type="InterPro" id="IPR035952">
    <property type="entry name" value="Rhomboid-like_sf"/>
</dbReference>
<comment type="catalytic activity">
    <reaction evidence="1 11">
        <text>Cleaves type-1 transmembrane domains using a catalytic dyad composed of serine and histidine that are contributed by different transmembrane domains.</text>
        <dbReference type="EC" id="3.4.21.105"/>
    </reaction>
</comment>
<protein>
    <recommendedName>
        <fullName evidence="4">rhomboid protease</fullName>
        <ecNumber evidence="4">3.4.21.105</ecNumber>
    </recommendedName>
</protein>
<keyword evidence="16" id="KW-1185">Reference proteome</keyword>
<dbReference type="OrthoDB" id="418595at2759"/>
<feature type="transmembrane region" description="Helical" evidence="11">
    <location>
        <begin position="302"/>
        <end position="319"/>
    </location>
</feature>
<dbReference type="GO" id="GO:0004252">
    <property type="term" value="F:serine-type endopeptidase activity"/>
    <property type="evidence" value="ECO:0007669"/>
    <property type="project" value="InterPro"/>
</dbReference>
<keyword evidence="7 11" id="KW-0378">Hydrolase</keyword>
<dbReference type="EC" id="3.4.21.105" evidence="4"/>
<evidence type="ECO:0000256" key="5">
    <source>
        <dbReference type="ARBA" id="ARBA00022670"/>
    </source>
</evidence>
<evidence type="ECO:0000256" key="3">
    <source>
        <dbReference type="ARBA" id="ARBA00009045"/>
    </source>
</evidence>
<proteinExistence type="inferred from homology"/>
<sequence length="391" mass="42114">MPAGSPSTRHLSVPSPTGSTHGSGGGIYQDSSTPREVPPGDDADDDNEHVVVEEGLYSQPIASVGGPIIPAAQSTIHKKPPKWIPQFKFILFTMAFNVVIFVVEIGQNGWTVESMKVNPLIGPSADVLLSMGAQRTDLILNGGWWRLLTAMFLHAGVLHIFFNMTALYQLGIELEATFDRRRIVFIYFVTGLLGGICSAVFVPDVVNVGASGAIFGLFGATFAEYIVNWELYTNHCCHMTNLIVVALVNLGIGLLPYVNNFAHLGGFLSGFGLGLALLALPLTRQDRILNTRTPKQRLYGRVGGTFTFLFGLLFIVLLGNHTNATEACPWCKYLDCIPSPWWSCDSSAGGQCYGEQFTNGTLIITCPSGQNLTAPLGSSFTAATCTSVCNL</sequence>
<feature type="transmembrane region" description="Helical" evidence="11">
    <location>
        <begin position="89"/>
        <end position="110"/>
    </location>
</feature>